<gene>
    <name evidence="3" type="ORF">FSZ31_01560</name>
</gene>
<comment type="caution">
    <text evidence="3">The sequence shown here is derived from an EMBL/GenBank/DDBJ whole genome shotgun (WGS) entry which is preliminary data.</text>
</comment>
<proteinExistence type="inferred from homology"/>
<dbReference type="AlphaFoldDB" id="A0A5C6UMX4"/>
<name>A0A5C6UMX4_9SPHN</name>
<keyword evidence="4" id="KW-1185">Reference proteome</keyword>
<dbReference type="RefSeq" id="WP_147121303.1">
    <property type="nucleotide sequence ID" value="NZ_VOPY01000001.1"/>
</dbReference>
<comment type="similarity">
    <text evidence="1">Belongs to the UPF0174 family.</text>
</comment>
<reference evidence="3 4" key="1">
    <citation type="submission" date="2019-08" db="EMBL/GenBank/DDBJ databases">
        <title>Sphingorhabdus soil sp. nov., isolated from arctic soil.</title>
        <authorList>
            <person name="Liu Y."/>
        </authorList>
    </citation>
    <scope>NUCLEOTIDE SEQUENCE [LARGE SCALE GENOMIC DNA]</scope>
    <source>
        <strain evidence="3 4">D-2Q-5-6</strain>
    </source>
</reference>
<evidence type="ECO:0000313" key="3">
    <source>
        <dbReference type="EMBL" id="TXC73466.1"/>
    </source>
</evidence>
<sequence>MFARLSSLFAPRPDPRVAMLPLYDAIVTAARAPHWYRAGGVPDTIDGRFEMVAALLSLTIERLDSFPERKSEMALLTETFVEDMDGQLRQSGIGDVVVGKHIGRMMGALGGRFSAYRAAFDADGDLGATMIRNLYRGEAPNPDALAHSSAALTAFRDMLAQRDADALLAGDIEGPEAA</sequence>
<accession>A0A5C6UMX4</accession>
<protein>
    <submittedName>
        <fullName evidence="3">Ubiquinol-cytochrome C chaperone</fullName>
    </submittedName>
</protein>
<dbReference type="Pfam" id="PF03981">
    <property type="entry name" value="Ubiq_cyt_C_chap"/>
    <property type="match status" value="1"/>
</dbReference>
<dbReference type="Proteomes" id="UP000321129">
    <property type="component" value="Unassembled WGS sequence"/>
</dbReference>
<evidence type="ECO:0000256" key="1">
    <source>
        <dbReference type="ARBA" id="ARBA00006436"/>
    </source>
</evidence>
<dbReference type="InterPro" id="IPR021150">
    <property type="entry name" value="Ubiq_cyt_c_chap"/>
</dbReference>
<evidence type="ECO:0000313" key="4">
    <source>
        <dbReference type="Proteomes" id="UP000321129"/>
    </source>
</evidence>
<feature type="domain" description="Ubiquinol-cytochrome c chaperone" evidence="2">
    <location>
        <begin position="39"/>
        <end position="172"/>
    </location>
</feature>
<dbReference type="EMBL" id="VOPY01000001">
    <property type="protein sequence ID" value="TXC73466.1"/>
    <property type="molecule type" value="Genomic_DNA"/>
</dbReference>
<evidence type="ECO:0000259" key="2">
    <source>
        <dbReference type="Pfam" id="PF03981"/>
    </source>
</evidence>
<organism evidence="3 4">
    <name type="scientific">Flavisphingopyxis soli</name>
    <dbReference type="NCBI Taxonomy" id="2601267"/>
    <lineage>
        <taxon>Bacteria</taxon>
        <taxon>Pseudomonadati</taxon>
        <taxon>Pseudomonadota</taxon>
        <taxon>Alphaproteobacteria</taxon>
        <taxon>Sphingomonadales</taxon>
        <taxon>Sphingopyxidaceae</taxon>
        <taxon>Flavisphingopyxis</taxon>
    </lineage>
</organism>
<dbReference type="OrthoDB" id="7158889at2"/>